<evidence type="ECO:0000256" key="1">
    <source>
        <dbReference type="SAM" id="Phobius"/>
    </source>
</evidence>
<dbReference type="PANTHER" id="PTHR24148:SF73">
    <property type="entry name" value="HET DOMAIN PROTEIN (AFU_ORTHOLOGUE AFUA_8G01020)"/>
    <property type="match status" value="1"/>
</dbReference>
<dbReference type="Pfam" id="PF06985">
    <property type="entry name" value="HET"/>
    <property type="match status" value="1"/>
</dbReference>
<dbReference type="InterPro" id="IPR052895">
    <property type="entry name" value="HetReg/Transcr_Mod"/>
</dbReference>
<dbReference type="PANTHER" id="PTHR24148">
    <property type="entry name" value="ANKYRIN REPEAT DOMAIN-CONTAINING PROTEIN 39 HOMOLOG-RELATED"/>
    <property type="match status" value="1"/>
</dbReference>
<organism evidence="3 4">
    <name type="scientific">Anthostomella pinea</name>
    <dbReference type="NCBI Taxonomy" id="933095"/>
    <lineage>
        <taxon>Eukaryota</taxon>
        <taxon>Fungi</taxon>
        <taxon>Dikarya</taxon>
        <taxon>Ascomycota</taxon>
        <taxon>Pezizomycotina</taxon>
        <taxon>Sordariomycetes</taxon>
        <taxon>Xylariomycetidae</taxon>
        <taxon>Xylariales</taxon>
        <taxon>Xylariaceae</taxon>
        <taxon>Anthostomella</taxon>
    </lineage>
</organism>
<name>A0AAI8VYT6_9PEZI</name>
<dbReference type="InterPro" id="IPR010730">
    <property type="entry name" value="HET"/>
</dbReference>
<feature type="transmembrane region" description="Helical" evidence="1">
    <location>
        <begin position="71"/>
        <end position="88"/>
    </location>
</feature>
<protein>
    <submittedName>
        <fullName evidence="3">Uu.00g016860.m01.CDS01</fullName>
    </submittedName>
</protein>
<keyword evidence="1" id="KW-0472">Membrane</keyword>
<accession>A0AAI8VYT6</accession>
<keyword evidence="4" id="KW-1185">Reference proteome</keyword>
<proteinExistence type="predicted"/>
<comment type="caution">
    <text evidence="3">The sequence shown here is derived from an EMBL/GenBank/DDBJ whole genome shotgun (WGS) entry which is preliminary data.</text>
</comment>
<sequence>MVTLSETGAHWIGERIGYASNGAAGALLALFADWLFPRGLKTIYIQFDLLYRAYRVDNALASSGASKARRGLTICAWMALALGFGVLVPGARLIVAYHGVTGYAGGFALTTLTYLQTDGPPGQERMARIASRDAAAVYGALAFALTHRPLMWSLAKWTFFRLTLPALCLVAALYVLRAWLPLTRVRDWVLFDVVAKIPAVWDQLDIWEAQLMERLPHYLQDRWSSYQQNRPQRRNTPLYKYQPLKEGEIRLLVLKRSRWFPSVLRAHLVHAPLDAAPAYEALSYRWGSVARTNEILVDGARFPVTRSAFDLLLARRSVWRNRTLWVDALCIDQDAAAEKSAQVQLMRTIYQNADRVVLVPRGPDWWRARAAAPLLYELAAAAYQFEGTPREFHDLYAGERQSPRWRAMVALFADDYFARAWVIQEIAVGRRVELYFGGLYIPWAVFLEVVGLCMDPQRRNMLMMGDTREAKTFVRGDTFENIALMGILRAGDSGAADLPGAGGLGLGALLFSASKFGATDPRDRVFALLGLARSGDNDDGDDGAQQLIRPDYERPVEHVFRNAMEVALTGPQEHRCVQLLALAGTGFSAQRMADLPSWVPDLSEERLCFPYADGFGHPGCYNASGNRTATVVLDGDYDGSVSLGGVVIDRILELSTGAALDFGVEAGAQFEVLRLGRVKYHFVQAAMELCRKHAGSADAAAEMLEQRLWRALVAGRVERQPAGPRFGAVFQSWLLLITTMAEARDFADFEQHVRREGLLDLPEWAAINDGSSTSYDVSTVDGAYGRRFAVSAAGRLCLLPPLTEAGDLICIPFGAQTPFVIRQRDTTAGKGGDELVGEAFVEGVMYGEAMGIGEEEMIRLA</sequence>
<keyword evidence="1" id="KW-0812">Transmembrane</keyword>
<feature type="transmembrane region" description="Helical" evidence="1">
    <location>
        <begin position="158"/>
        <end position="176"/>
    </location>
</feature>
<feature type="transmembrane region" description="Helical" evidence="1">
    <location>
        <begin position="16"/>
        <end position="36"/>
    </location>
</feature>
<gene>
    <name evidence="3" type="ORF">KHLLAP_LOCUS14035</name>
</gene>
<keyword evidence="1" id="KW-1133">Transmembrane helix</keyword>
<reference evidence="3" key="1">
    <citation type="submission" date="2023-10" db="EMBL/GenBank/DDBJ databases">
        <authorList>
            <person name="Hackl T."/>
        </authorList>
    </citation>
    <scope>NUCLEOTIDE SEQUENCE</scope>
</reference>
<evidence type="ECO:0000313" key="4">
    <source>
        <dbReference type="Proteomes" id="UP001295740"/>
    </source>
</evidence>
<feature type="transmembrane region" description="Helical" evidence="1">
    <location>
        <begin position="434"/>
        <end position="454"/>
    </location>
</feature>
<feature type="domain" description="Heterokaryon incompatibility" evidence="2">
    <location>
        <begin position="279"/>
        <end position="425"/>
    </location>
</feature>
<evidence type="ECO:0000259" key="2">
    <source>
        <dbReference type="Pfam" id="PF06985"/>
    </source>
</evidence>
<dbReference type="Proteomes" id="UP001295740">
    <property type="component" value="Unassembled WGS sequence"/>
</dbReference>
<dbReference type="EMBL" id="CAUWAG010000020">
    <property type="protein sequence ID" value="CAJ2513567.1"/>
    <property type="molecule type" value="Genomic_DNA"/>
</dbReference>
<dbReference type="AlphaFoldDB" id="A0AAI8VYT6"/>
<evidence type="ECO:0000313" key="3">
    <source>
        <dbReference type="EMBL" id="CAJ2513567.1"/>
    </source>
</evidence>